<protein>
    <submittedName>
        <fullName evidence="1">Uncharacterized protein</fullName>
    </submittedName>
</protein>
<proteinExistence type="predicted"/>
<keyword evidence="2" id="KW-1185">Reference proteome</keyword>
<evidence type="ECO:0000313" key="1">
    <source>
        <dbReference type="EMBL" id="KFO37576.1"/>
    </source>
</evidence>
<gene>
    <name evidence="1" type="ORF">H920_01061</name>
</gene>
<evidence type="ECO:0000313" key="2">
    <source>
        <dbReference type="Proteomes" id="UP000028990"/>
    </source>
</evidence>
<organism evidence="1 2">
    <name type="scientific">Fukomys damarensis</name>
    <name type="common">Damaraland mole rat</name>
    <name type="synonym">Cryptomys damarensis</name>
    <dbReference type="NCBI Taxonomy" id="885580"/>
    <lineage>
        <taxon>Eukaryota</taxon>
        <taxon>Metazoa</taxon>
        <taxon>Chordata</taxon>
        <taxon>Craniata</taxon>
        <taxon>Vertebrata</taxon>
        <taxon>Euteleostomi</taxon>
        <taxon>Mammalia</taxon>
        <taxon>Eutheria</taxon>
        <taxon>Euarchontoglires</taxon>
        <taxon>Glires</taxon>
        <taxon>Rodentia</taxon>
        <taxon>Hystricomorpha</taxon>
        <taxon>Bathyergidae</taxon>
        <taxon>Fukomys</taxon>
    </lineage>
</organism>
<name>A0A091EPG4_FUKDA</name>
<dbReference type="Proteomes" id="UP000028990">
    <property type="component" value="Unassembled WGS sequence"/>
</dbReference>
<dbReference type="AlphaFoldDB" id="A0A091EPG4"/>
<reference evidence="1 2" key="1">
    <citation type="submission" date="2013-11" db="EMBL/GenBank/DDBJ databases">
        <title>The Damaraland mole rat (Fukomys damarensis) genome and evolution of African mole rats.</title>
        <authorList>
            <person name="Gladyshev V.N."/>
            <person name="Fang X."/>
        </authorList>
    </citation>
    <scope>NUCLEOTIDE SEQUENCE [LARGE SCALE GENOMIC DNA]</scope>
    <source>
        <tissue evidence="1">Liver</tissue>
    </source>
</reference>
<sequence>MMHTAGFRGRASAVWSELGVCHHAPAASQLPSAPQLIPISAEELGNGTETGGGRGHLAGEALDSVRVTALAGRQSPQDLGASAVAPDA</sequence>
<dbReference type="EMBL" id="KN120802">
    <property type="protein sequence ID" value="KFO37576.1"/>
    <property type="molecule type" value="Genomic_DNA"/>
</dbReference>
<accession>A0A091EPG4</accession>